<comment type="subcellular location">
    <subcellularLocation>
        <location evidence="1">Cell membrane</location>
        <topology evidence="1">Multi-pass membrane protein</topology>
    </subcellularLocation>
</comment>
<evidence type="ECO:0000256" key="4">
    <source>
        <dbReference type="ARBA" id="ARBA00022989"/>
    </source>
</evidence>
<protein>
    <submittedName>
        <fullName evidence="7">Inner-membrane translocator</fullName>
    </submittedName>
</protein>
<keyword evidence="3 6" id="KW-0812">Transmembrane</keyword>
<dbReference type="STRING" id="320771.Cflav_PD0512"/>
<dbReference type="GO" id="GO:0022857">
    <property type="term" value="F:transmembrane transporter activity"/>
    <property type="evidence" value="ECO:0007669"/>
    <property type="project" value="InterPro"/>
</dbReference>
<dbReference type="GO" id="GO:0005886">
    <property type="term" value="C:plasma membrane"/>
    <property type="evidence" value="ECO:0007669"/>
    <property type="project" value="UniProtKB-SubCell"/>
</dbReference>
<dbReference type="AlphaFoldDB" id="B9XRR3"/>
<dbReference type="InterPro" id="IPR001851">
    <property type="entry name" value="ABC_transp_permease"/>
</dbReference>
<sequence precursor="true">MTTQLLASTLRVSTPLIFAALGGMFSERAGVINIALEGMMLLGAFGAAVGTLVTHSPWLGLVCGMASGVLMAAIYGLFVIHLRANQIVAGMAINMLALGLTPFLSKILYDVTGSTPAIPIENRFQSAPLYLCWIFVLLSWFWMKYTPAGLWFSFAGEHPEALDAAGIRVNRVRWMAVLLSGALAGMGGASLSIFLSSSFSRNMTAGRGFIALAALIFGKWKPVPAAIACLLFGFTEALQIRLQGVILWGHEPIPVQFIQILPYVVTIFVLAGFVGHSRAPKALGIPFRRR</sequence>
<dbReference type="RefSeq" id="WP_007418496.1">
    <property type="nucleotide sequence ID" value="NZ_ABOX02000067.1"/>
</dbReference>
<gene>
    <name evidence="7" type="ORF">Cflav_PD0512</name>
</gene>
<organism evidence="7 8">
    <name type="scientific">Pedosphaera parvula (strain Ellin514)</name>
    <dbReference type="NCBI Taxonomy" id="320771"/>
    <lineage>
        <taxon>Bacteria</taxon>
        <taxon>Pseudomonadati</taxon>
        <taxon>Verrucomicrobiota</taxon>
        <taxon>Pedosphaerae</taxon>
        <taxon>Pedosphaerales</taxon>
        <taxon>Pedosphaeraceae</taxon>
        <taxon>Pedosphaera</taxon>
    </lineage>
</organism>
<feature type="transmembrane region" description="Helical" evidence="6">
    <location>
        <begin position="87"/>
        <end position="109"/>
    </location>
</feature>
<feature type="transmembrane region" description="Helical" evidence="6">
    <location>
        <begin position="29"/>
        <end position="52"/>
    </location>
</feature>
<evidence type="ECO:0000313" key="7">
    <source>
        <dbReference type="EMBL" id="EEF57478.1"/>
    </source>
</evidence>
<feature type="transmembrane region" description="Helical" evidence="6">
    <location>
        <begin position="59"/>
        <end position="81"/>
    </location>
</feature>
<dbReference type="Pfam" id="PF02653">
    <property type="entry name" value="BPD_transp_2"/>
    <property type="match status" value="1"/>
</dbReference>
<dbReference type="PANTHER" id="PTHR43370:SF1">
    <property type="entry name" value="GUANOSINE ABC TRANSPORTER PERMEASE PROTEIN NUPQ"/>
    <property type="match status" value="1"/>
</dbReference>
<keyword evidence="4 6" id="KW-1133">Transmembrane helix</keyword>
<evidence type="ECO:0000256" key="6">
    <source>
        <dbReference type="SAM" id="Phobius"/>
    </source>
</evidence>
<dbReference type="OrthoDB" id="9792579at2"/>
<accession>B9XRR3</accession>
<dbReference type="PANTHER" id="PTHR43370">
    <property type="entry name" value="SUGAR ABC TRANSPORTER INTEGRAL MEMBRANE PROTEIN-RELATED"/>
    <property type="match status" value="1"/>
</dbReference>
<dbReference type="CDD" id="cd06580">
    <property type="entry name" value="TM_PBP1_transp_TpRbsC_like"/>
    <property type="match status" value="1"/>
</dbReference>
<dbReference type="EMBL" id="ABOX02000067">
    <property type="protein sequence ID" value="EEF57478.1"/>
    <property type="molecule type" value="Genomic_DNA"/>
</dbReference>
<comment type="caution">
    <text evidence="7">The sequence shown here is derived from an EMBL/GenBank/DDBJ whole genome shotgun (WGS) entry which is preliminary data.</text>
</comment>
<feature type="transmembrane region" description="Helical" evidence="6">
    <location>
        <begin position="174"/>
        <end position="196"/>
    </location>
</feature>
<name>B9XRR3_PEDPL</name>
<evidence type="ECO:0000313" key="8">
    <source>
        <dbReference type="Proteomes" id="UP000003688"/>
    </source>
</evidence>
<reference evidence="7 8" key="1">
    <citation type="journal article" date="2011" name="J. Bacteriol.">
        <title>Genome sequence of 'Pedosphaera parvula' Ellin514, an aerobic Verrucomicrobial isolate from pasture soil.</title>
        <authorList>
            <person name="Kant R."/>
            <person name="van Passel M.W."/>
            <person name="Sangwan P."/>
            <person name="Palva A."/>
            <person name="Lucas S."/>
            <person name="Copeland A."/>
            <person name="Lapidus A."/>
            <person name="Glavina Del Rio T."/>
            <person name="Dalin E."/>
            <person name="Tice H."/>
            <person name="Bruce D."/>
            <person name="Goodwin L."/>
            <person name="Pitluck S."/>
            <person name="Chertkov O."/>
            <person name="Larimer F.W."/>
            <person name="Land M.L."/>
            <person name="Hauser L."/>
            <person name="Brettin T.S."/>
            <person name="Detter J.C."/>
            <person name="Han S."/>
            <person name="de Vos W.M."/>
            <person name="Janssen P.H."/>
            <person name="Smidt H."/>
        </authorList>
    </citation>
    <scope>NUCLEOTIDE SEQUENCE [LARGE SCALE GENOMIC DNA]</scope>
    <source>
        <strain evidence="7 8">Ellin514</strain>
    </source>
</reference>
<evidence type="ECO:0000256" key="5">
    <source>
        <dbReference type="ARBA" id="ARBA00023136"/>
    </source>
</evidence>
<evidence type="ECO:0000256" key="1">
    <source>
        <dbReference type="ARBA" id="ARBA00004651"/>
    </source>
</evidence>
<keyword evidence="5 6" id="KW-0472">Membrane</keyword>
<evidence type="ECO:0000256" key="2">
    <source>
        <dbReference type="ARBA" id="ARBA00022475"/>
    </source>
</evidence>
<dbReference type="Proteomes" id="UP000003688">
    <property type="component" value="Unassembled WGS sequence"/>
</dbReference>
<keyword evidence="2" id="KW-1003">Cell membrane</keyword>
<proteinExistence type="predicted"/>
<keyword evidence="8" id="KW-1185">Reference proteome</keyword>
<evidence type="ECO:0000256" key="3">
    <source>
        <dbReference type="ARBA" id="ARBA00022692"/>
    </source>
</evidence>
<feature type="transmembrane region" description="Helical" evidence="6">
    <location>
        <begin position="253"/>
        <end position="274"/>
    </location>
</feature>
<feature type="transmembrane region" description="Helical" evidence="6">
    <location>
        <begin position="130"/>
        <end position="154"/>
    </location>
</feature>